<name>W0GQ22_9MOLU</name>
<dbReference type="GO" id="GO:0005886">
    <property type="term" value="C:plasma membrane"/>
    <property type="evidence" value="ECO:0007669"/>
    <property type="project" value="UniProtKB-SubCell"/>
</dbReference>
<organism evidence="9 10">
    <name type="scientific">Spiroplasma mirum ATCC 29335</name>
    <dbReference type="NCBI Taxonomy" id="838561"/>
    <lineage>
        <taxon>Bacteria</taxon>
        <taxon>Bacillati</taxon>
        <taxon>Mycoplasmatota</taxon>
        <taxon>Mollicutes</taxon>
        <taxon>Entomoplasmatales</taxon>
        <taxon>Spiroplasmataceae</taxon>
        <taxon>Spiroplasma</taxon>
    </lineage>
</organism>
<evidence type="ECO:0000259" key="8">
    <source>
        <dbReference type="Pfam" id="PF02687"/>
    </source>
</evidence>
<sequence>MILIRHLFKNFWKSFTKNTLQVLGLFMMLIVIITIFCGLILSHNLAYSQLDKIGQGSYDTNVTFTISDKLKIKSRVNNLSYSLVNINYLDDKNNPNINQMEKANFSLKKINGYYQIILDSKTTHVGQWLASNSNNEYFQQQLKKSDTVAINFRNDILPNSDFILTDDEYNELISYTVTNGEWIPFVSVDAKTKDLSGYEIFNNQYKDFKTNQDSINELEIKLMNTVILGSVINKGFIYETLDVYDIFKAQYYYIQNIKTGYWSTPIMVKGNYQEFLNYIAPDGIAPIIINPSYARKNDLKIGDVINIYNNYYRILGFGTSLFVNQDVNNGNFVYNPYLWMRNQDFLKLKSYLPNITRLVENQWTIKGAFADNQLNPGFKDNKQGSWNNFANIYQDGNINLTGKPNNEINSMLLLIINKEEIIWSILMAISILLIVSSFIMISMIVNKLLLVNREIIGNLKAQGYSTMVITTLLLLCFFVLMLIISTIAMGTSWVFSFILNITYSGFLELTTYFSVPNWRIVLYDFVIPTVIVCGYAFIFIFLEVQKKPLVLMKPKVVKAPILKKGYLTKFLGFIKLNFKQKISLKFAYDAKWKLLLTIIATTLTGAMLFTGLTTIINFSQVNLNLRYNMNWKYAYQYDNSYHYDLKNKAPYDYLVYDSSQDVITSNVAGYNILDPSQKITTSELVLKKYQLNGKAVCGPFVDGSTDLKSLKYLWLNANSYGWYVNNCKGTSHYDQITSFINSSTYYYFIEELSRNNGILTLGYQPIIYGKQQQELFALNSYLSTNFALNYGYTENFLNSYRQANLKSPIDISIRSFYQNYIKPWNFSWIRGNATQFYQYENDNLLFVPRLENKTNMEWFFNEITSFDDRDSQKSLLYYALHPNQYTINRHVKETILLTNKIKSLIQNGDWFYAHTPGWKPSNFKVNVYPIIVNKGFQFLKGVNIGNVLTSNFNEKSVTFYIVMDEFNNGMKNMILINNYATKGLVQKDLNQLYSSLNQNETYRYIGFYERNNNYTVDPSNPKTYDTAPIYNGTQNLTNMFEKTVNLQILLFLIYLLILVASIVACIFQIFIITNIIVKDNLKVLNSFKALGYSNLWIFNRMFLVYLPIIIISWVISIPIGTYVIDMIRQQIIWNMLAYVSAAVNVGDYLISFFGLVAMFITAFVLNKGFMDRRYPMLKTMNWN</sequence>
<dbReference type="eggNOG" id="COG0577">
    <property type="taxonomic scope" value="Bacteria"/>
</dbReference>
<comment type="subcellular location">
    <subcellularLocation>
        <location evidence="1">Cell membrane</location>
        <topology evidence="1">Multi-pass membrane protein</topology>
    </subcellularLocation>
</comment>
<feature type="transmembrane region" description="Helical" evidence="7">
    <location>
        <begin position="466"/>
        <end position="487"/>
    </location>
</feature>
<feature type="transmembrane region" description="Helical" evidence="7">
    <location>
        <begin position="1136"/>
        <end position="1165"/>
    </location>
</feature>
<dbReference type="Pfam" id="PF02687">
    <property type="entry name" value="FtsX"/>
    <property type="match status" value="1"/>
</dbReference>
<feature type="transmembrane region" description="Helical" evidence="7">
    <location>
        <begin position="1048"/>
        <end position="1077"/>
    </location>
</feature>
<keyword evidence="2" id="KW-1003">Cell membrane</keyword>
<feature type="domain" description="ABC3 transporter permease C-terminal" evidence="8">
    <location>
        <begin position="1056"/>
        <end position="1164"/>
    </location>
</feature>
<feature type="transmembrane region" description="Helical" evidence="7">
    <location>
        <begin position="421"/>
        <end position="445"/>
    </location>
</feature>
<feature type="transmembrane region" description="Helical" evidence="7">
    <location>
        <begin position="20"/>
        <end position="41"/>
    </location>
</feature>
<dbReference type="AlphaFoldDB" id="W0GQ22"/>
<dbReference type="PANTHER" id="PTHR30572">
    <property type="entry name" value="MEMBRANE COMPONENT OF TRANSPORTER-RELATED"/>
    <property type="match status" value="1"/>
</dbReference>
<accession>W0GQ22</accession>
<dbReference type="InterPro" id="IPR003838">
    <property type="entry name" value="ABC3_permease_C"/>
</dbReference>
<evidence type="ECO:0000256" key="2">
    <source>
        <dbReference type="ARBA" id="ARBA00022475"/>
    </source>
</evidence>
<dbReference type="STRING" id="838561.P344_01005"/>
<dbReference type="InterPro" id="IPR050250">
    <property type="entry name" value="Macrolide_Exporter_MacB"/>
</dbReference>
<keyword evidence="3 7" id="KW-0812">Transmembrane</keyword>
<evidence type="ECO:0000256" key="3">
    <source>
        <dbReference type="ARBA" id="ARBA00022692"/>
    </source>
</evidence>
<evidence type="ECO:0000256" key="1">
    <source>
        <dbReference type="ARBA" id="ARBA00004651"/>
    </source>
</evidence>
<keyword evidence="10" id="KW-1185">Reference proteome</keyword>
<evidence type="ECO:0000256" key="5">
    <source>
        <dbReference type="ARBA" id="ARBA00023136"/>
    </source>
</evidence>
<evidence type="ECO:0000313" key="9">
    <source>
        <dbReference type="EMBL" id="AHI57574.1"/>
    </source>
</evidence>
<dbReference type="PANTHER" id="PTHR30572:SF4">
    <property type="entry name" value="ABC TRANSPORTER PERMEASE YTRF"/>
    <property type="match status" value="1"/>
</dbReference>
<feature type="transmembrane region" description="Helical" evidence="7">
    <location>
        <begin position="493"/>
        <end position="513"/>
    </location>
</feature>
<evidence type="ECO:0000313" key="10">
    <source>
        <dbReference type="Proteomes" id="UP000019260"/>
    </source>
</evidence>
<dbReference type="Proteomes" id="UP000019260">
    <property type="component" value="Chromosome"/>
</dbReference>
<gene>
    <name evidence="9" type="ORF">P344_01005</name>
</gene>
<dbReference type="KEGG" id="smia:P344_01005"/>
<comment type="similarity">
    <text evidence="6">Belongs to the ABC-4 integral membrane protein family.</text>
</comment>
<dbReference type="PATRIC" id="fig|838561.3.peg.194"/>
<dbReference type="KEGG" id="smir:SMM_0165"/>
<feature type="transmembrane region" description="Helical" evidence="7">
    <location>
        <begin position="520"/>
        <end position="542"/>
    </location>
</feature>
<proteinExistence type="inferred from homology"/>
<evidence type="ECO:0000256" key="4">
    <source>
        <dbReference type="ARBA" id="ARBA00022989"/>
    </source>
</evidence>
<protein>
    <recommendedName>
        <fullName evidence="8">ABC3 transporter permease C-terminal domain-containing protein</fullName>
    </recommendedName>
</protein>
<evidence type="ECO:0000256" key="7">
    <source>
        <dbReference type="SAM" id="Phobius"/>
    </source>
</evidence>
<keyword evidence="5 7" id="KW-0472">Membrane</keyword>
<dbReference type="HOGENOM" id="CLU_273949_0_0_14"/>
<dbReference type="GO" id="GO:0022857">
    <property type="term" value="F:transmembrane transporter activity"/>
    <property type="evidence" value="ECO:0007669"/>
    <property type="project" value="TreeGrafter"/>
</dbReference>
<feature type="transmembrane region" description="Helical" evidence="7">
    <location>
        <begin position="594"/>
        <end position="618"/>
    </location>
</feature>
<reference evidence="9 10" key="1">
    <citation type="submission" date="2013-09" db="EMBL/GenBank/DDBJ databases">
        <title>Complete genome sequence of Spiroplasma mirum suckling mouse cataract agent.</title>
        <authorList>
            <person name="Landry C.A."/>
            <person name="Bastian F.O."/>
            <person name="Thune R.L."/>
        </authorList>
    </citation>
    <scope>NUCLEOTIDE SEQUENCE [LARGE SCALE GENOMIC DNA]</scope>
    <source>
        <strain evidence="9 10">SMCA</strain>
    </source>
</reference>
<dbReference type="EMBL" id="CP006720">
    <property type="protein sequence ID" value="AHI57574.1"/>
    <property type="molecule type" value="Genomic_DNA"/>
</dbReference>
<evidence type="ECO:0000256" key="6">
    <source>
        <dbReference type="ARBA" id="ARBA00038076"/>
    </source>
</evidence>
<dbReference type="RefSeq" id="WP_236681401.1">
    <property type="nucleotide sequence ID" value="NZ_CP002082.1"/>
</dbReference>
<keyword evidence="4 7" id="KW-1133">Transmembrane helix</keyword>
<feature type="transmembrane region" description="Helical" evidence="7">
    <location>
        <begin position="1097"/>
        <end position="1124"/>
    </location>
</feature>